<evidence type="ECO:0000259" key="1">
    <source>
        <dbReference type="Pfam" id="PF01370"/>
    </source>
</evidence>
<dbReference type="EMBL" id="BJUB01000006">
    <property type="protein sequence ID" value="GEK21648.1"/>
    <property type="molecule type" value="Genomic_DNA"/>
</dbReference>
<protein>
    <submittedName>
        <fullName evidence="2">Nucleoside-diphosphate sugar epimerase</fullName>
    </submittedName>
</protein>
<dbReference type="Proteomes" id="UP000321118">
    <property type="component" value="Unassembled WGS sequence"/>
</dbReference>
<dbReference type="Gene3D" id="3.40.50.720">
    <property type="entry name" value="NAD(P)-binding Rossmann-like Domain"/>
    <property type="match status" value="1"/>
</dbReference>
<dbReference type="OrthoDB" id="9778052at2"/>
<proteinExistence type="predicted"/>
<reference evidence="2 3" key="1">
    <citation type="submission" date="2019-07" db="EMBL/GenBank/DDBJ databases">
        <title>Whole genome shotgun sequence of Cellulomonas xylanilytica NBRC 101102.</title>
        <authorList>
            <person name="Hosoyama A."/>
            <person name="Uohara A."/>
            <person name="Ohji S."/>
            <person name="Ichikawa N."/>
        </authorList>
    </citation>
    <scope>NUCLEOTIDE SEQUENCE [LARGE SCALE GENOMIC DNA]</scope>
    <source>
        <strain evidence="2 3">NBRC 101102</strain>
    </source>
</reference>
<keyword evidence="3" id="KW-1185">Reference proteome</keyword>
<dbReference type="Pfam" id="PF01370">
    <property type="entry name" value="Epimerase"/>
    <property type="match status" value="1"/>
</dbReference>
<comment type="caution">
    <text evidence="2">The sequence shown here is derived from an EMBL/GenBank/DDBJ whole genome shotgun (WGS) entry which is preliminary data.</text>
</comment>
<dbReference type="PANTHER" id="PTHR43245">
    <property type="entry name" value="BIFUNCTIONAL POLYMYXIN RESISTANCE PROTEIN ARNA"/>
    <property type="match status" value="1"/>
</dbReference>
<sequence>MTRPVVLVTGAGGYIGRHVVQALVERDADVVTVERNPADAPPPPGVRRIDADIFADPGDRFERLGSPDVCLHLAWEAGFVHNAPVHVERLPQHLDLLRELARSGVGRLAVIGSMHEVGYHEGPVVASTPTSPLSLYGVAKNALRQALEIELAGSGTVLQWLRCFYVTGDDEGNASVFSKIAAAAARGERTFPFTSGRNLYDFLDVGELAQQIAAVTLQDEVTGIINCCSGVPMSLGERAEQFIRDRGLDIELDYGRFPDRPYDSPGIWGDATLVRDVLEREAAARDAAAPR</sequence>
<gene>
    <name evidence="2" type="ORF">CXY01_21680</name>
</gene>
<evidence type="ECO:0000313" key="2">
    <source>
        <dbReference type="EMBL" id="GEK21648.1"/>
    </source>
</evidence>
<organism evidence="2 3">
    <name type="scientific">Cellulomonas xylanilytica</name>
    <dbReference type="NCBI Taxonomy" id="233583"/>
    <lineage>
        <taxon>Bacteria</taxon>
        <taxon>Bacillati</taxon>
        <taxon>Actinomycetota</taxon>
        <taxon>Actinomycetes</taxon>
        <taxon>Micrococcales</taxon>
        <taxon>Cellulomonadaceae</taxon>
        <taxon>Cellulomonas</taxon>
    </lineage>
</organism>
<feature type="domain" description="NAD-dependent epimerase/dehydratase" evidence="1">
    <location>
        <begin position="6"/>
        <end position="227"/>
    </location>
</feature>
<evidence type="ECO:0000313" key="3">
    <source>
        <dbReference type="Proteomes" id="UP000321118"/>
    </source>
</evidence>
<accession>A0A510V452</accession>
<dbReference type="AlphaFoldDB" id="A0A510V452"/>
<dbReference type="InterPro" id="IPR001509">
    <property type="entry name" value="Epimerase_deHydtase"/>
</dbReference>
<dbReference type="InterPro" id="IPR036291">
    <property type="entry name" value="NAD(P)-bd_dom_sf"/>
</dbReference>
<dbReference type="InterPro" id="IPR050177">
    <property type="entry name" value="Lipid_A_modif_metabolic_enz"/>
</dbReference>
<name>A0A510V452_9CELL</name>
<dbReference type="PANTHER" id="PTHR43245:SF13">
    <property type="entry name" value="UDP-D-APIOSE_UDP-D-XYLOSE SYNTHASE 2"/>
    <property type="match status" value="1"/>
</dbReference>
<dbReference type="RefSeq" id="WP_146927440.1">
    <property type="nucleotide sequence ID" value="NZ_BJUB01000006.1"/>
</dbReference>
<dbReference type="SUPFAM" id="SSF51735">
    <property type="entry name" value="NAD(P)-binding Rossmann-fold domains"/>
    <property type="match status" value="1"/>
</dbReference>